<feature type="transmembrane region" description="Helical" evidence="6">
    <location>
        <begin position="72"/>
        <end position="93"/>
    </location>
</feature>
<dbReference type="PANTHER" id="PTHR10414">
    <property type="entry name" value="ETHANOLAMINEPHOSPHOTRANSFERASE"/>
    <property type="match status" value="1"/>
</dbReference>
<dbReference type="GO" id="GO:0008654">
    <property type="term" value="P:phospholipid biosynthetic process"/>
    <property type="evidence" value="ECO:0007669"/>
    <property type="project" value="InterPro"/>
</dbReference>
<dbReference type="PROSITE" id="PS00379">
    <property type="entry name" value="CDP_ALCOHOL_P_TRANSF"/>
    <property type="match status" value="1"/>
</dbReference>
<reference evidence="8" key="1">
    <citation type="submission" date="2013-01" db="EMBL/GenBank/DDBJ databases">
        <title>Draft Genome Sequence of a Mulberry Tree, Morus notabilis C.K. Schneid.</title>
        <authorList>
            <person name="He N."/>
            <person name="Zhao S."/>
        </authorList>
    </citation>
    <scope>NUCLEOTIDE SEQUENCE</scope>
</reference>
<feature type="transmembrane region" description="Helical" evidence="6">
    <location>
        <begin position="164"/>
        <end position="180"/>
    </location>
</feature>
<evidence type="ECO:0000256" key="3">
    <source>
        <dbReference type="ARBA" id="ARBA00022679"/>
    </source>
</evidence>
<evidence type="ECO:0000313" key="8">
    <source>
        <dbReference type="Proteomes" id="UP000030645"/>
    </source>
</evidence>
<evidence type="ECO:0000256" key="6">
    <source>
        <dbReference type="SAM" id="Phobius"/>
    </source>
</evidence>
<keyword evidence="6" id="KW-1133">Transmembrane helix</keyword>
<proteinExistence type="inferred from homology"/>
<keyword evidence="8" id="KW-1185">Reference proteome</keyword>
<protein>
    <submittedName>
        <fullName evidence="7">Putative CDP-alcohol phosphatidyltransferase class-I family protein 3</fullName>
    </submittedName>
</protein>
<evidence type="ECO:0000256" key="4">
    <source>
        <dbReference type="ARBA" id="ARBA00023136"/>
    </source>
</evidence>
<feature type="transmembrane region" description="Helical" evidence="6">
    <location>
        <begin position="200"/>
        <end position="219"/>
    </location>
</feature>
<feature type="transmembrane region" description="Helical" evidence="6">
    <location>
        <begin position="389"/>
        <end position="406"/>
    </location>
</feature>
<accession>W9RAU2</accession>
<sequence length="446" mass="49973">MGYVGAHGVAALHRYKYSGVDHSYAAKYILQPFWSRFVNFFPLWMPCANFFPSLVNMRVWNLDSGLFFSPNMITLTGFMFLVTSALLGVIYSPQLDSPPPWWVHFAHGLLLFLYQTFDAVDGKQARRTNSSSPLGELFDHGCDALACAFESIAFGSTAMCGRDTFWFWVISAVPFYGATWEHYFTNTLILPAINGPTEGLMLIYVVHFFTAIVGAEWWAQQFGKSVPFLSWVPFFNGRTIFMLMTPNILLNKSYEIFYLNLLLVILQVFNFSVFSPLCVHNVYKVVQARKGSMLLALAMLYPFAVLLGGVLTWDYLSPSDIIANYPHLIVVGTGLAFGFLVGRLILAHLCDEPKGLKTGMCMSLLYLPFAIANALTARLNDGVPLVDESVVVLGFCVFTVALYLHFATSVIHEITTALGIYCFRASEERWSFSGQAKNDDSCDLIR</sequence>
<dbReference type="Pfam" id="PF01066">
    <property type="entry name" value="CDP-OH_P_transf"/>
    <property type="match status" value="1"/>
</dbReference>
<comment type="similarity">
    <text evidence="2 5">Belongs to the CDP-alcohol phosphatidyltransferase class-I family.</text>
</comment>
<dbReference type="PIRSF" id="PIRSF015665">
    <property type="entry name" value="CHOPT"/>
    <property type="match status" value="1"/>
</dbReference>
<dbReference type="Gene3D" id="1.20.120.1760">
    <property type="match status" value="1"/>
</dbReference>
<dbReference type="PANTHER" id="PTHR10414:SF37">
    <property type="entry name" value="BB IN A BOXCAR, ISOFORM C"/>
    <property type="match status" value="1"/>
</dbReference>
<feature type="transmembrane region" description="Helical" evidence="6">
    <location>
        <begin position="231"/>
        <end position="250"/>
    </location>
</feature>
<dbReference type="InterPro" id="IPR000462">
    <property type="entry name" value="CDP-OH_P_trans"/>
</dbReference>
<gene>
    <name evidence="7" type="ORF">L484_026546</name>
</gene>
<feature type="transmembrane region" description="Helical" evidence="6">
    <location>
        <begin position="325"/>
        <end position="346"/>
    </location>
</feature>
<feature type="transmembrane region" description="Helical" evidence="6">
    <location>
        <begin position="99"/>
        <end position="117"/>
    </location>
</feature>
<dbReference type="Proteomes" id="UP000030645">
    <property type="component" value="Unassembled WGS sequence"/>
</dbReference>
<dbReference type="InterPro" id="IPR014472">
    <property type="entry name" value="CHOPT"/>
</dbReference>
<dbReference type="GO" id="GO:0016020">
    <property type="term" value="C:membrane"/>
    <property type="evidence" value="ECO:0007669"/>
    <property type="project" value="UniProtKB-SubCell"/>
</dbReference>
<feature type="transmembrane region" description="Helical" evidence="6">
    <location>
        <begin position="358"/>
        <end position="377"/>
    </location>
</feature>
<name>W9RAU2_9ROSA</name>
<comment type="subcellular location">
    <subcellularLocation>
        <location evidence="1">Membrane</location>
    </subcellularLocation>
</comment>
<keyword evidence="6" id="KW-0812">Transmembrane</keyword>
<evidence type="ECO:0000256" key="2">
    <source>
        <dbReference type="ARBA" id="ARBA00010441"/>
    </source>
</evidence>
<evidence type="ECO:0000256" key="1">
    <source>
        <dbReference type="ARBA" id="ARBA00004370"/>
    </source>
</evidence>
<dbReference type="GO" id="GO:0016780">
    <property type="term" value="F:phosphotransferase activity, for other substituted phosphate groups"/>
    <property type="evidence" value="ECO:0007669"/>
    <property type="project" value="InterPro"/>
</dbReference>
<dbReference type="AlphaFoldDB" id="W9RAU2"/>
<feature type="transmembrane region" description="Helical" evidence="6">
    <location>
        <begin position="40"/>
        <end position="60"/>
    </location>
</feature>
<keyword evidence="3 5" id="KW-0808">Transferase</keyword>
<feature type="transmembrane region" description="Helical" evidence="6">
    <location>
        <begin position="291"/>
        <end position="313"/>
    </location>
</feature>
<dbReference type="InterPro" id="IPR048254">
    <property type="entry name" value="CDP_ALCOHOL_P_TRANSF_CS"/>
</dbReference>
<dbReference type="eggNOG" id="KOG2877">
    <property type="taxonomic scope" value="Eukaryota"/>
</dbReference>
<keyword evidence="4 6" id="KW-0472">Membrane</keyword>
<evidence type="ECO:0000256" key="5">
    <source>
        <dbReference type="RuleBase" id="RU003750"/>
    </source>
</evidence>
<organism evidence="7 8">
    <name type="scientific">Morus notabilis</name>
    <dbReference type="NCBI Taxonomy" id="981085"/>
    <lineage>
        <taxon>Eukaryota</taxon>
        <taxon>Viridiplantae</taxon>
        <taxon>Streptophyta</taxon>
        <taxon>Embryophyta</taxon>
        <taxon>Tracheophyta</taxon>
        <taxon>Spermatophyta</taxon>
        <taxon>Magnoliopsida</taxon>
        <taxon>eudicotyledons</taxon>
        <taxon>Gunneridae</taxon>
        <taxon>Pentapetalae</taxon>
        <taxon>rosids</taxon>
        <taxon>fabids</taxon>
        <taxon>Rosales</taxon>
        <taxon>Moraceae</taxon>
        <taxon>Moreae</taxon>
        <taxon>Morus</taxon>
    </lineage>
</organism>
<feature type="transmembrane region" description="Helical" evidence="6">
    <location>
        <begin position="256"/>
        <end position="279"/>
    </location>
</feature>
<dbReference type="EMBL" id="KE343883">
    <property type="protein sequence ID" value="EXB44957.1"/>
    <property type="molecule type" value="Genomic_DNA"/>
</dbReference>
<dbReference type="STRING" id="981085.W9RAU2"/>
<evidence type="ECO:0000313" key="7">
    <source>
        <dbReference type="EMBL" id="EXB44957.1"/>
    </source>
</evidence>
<dbReference type="InterPro" id="IPR043130">
    <property type="entry name" value="CDP-OH_PTrfase_TM_dom"/>
</dbReference>